<dbReference type="EMBL" id="BARU01010942">
    <property type="protein sequence ID" value="GAH39233.1"/>
    <property type="molecule type" value="Genomic_DNA"/>
</dbReference>
<dbReference type="InterPro" id="IPR003594">
    <property type="entry name" value="HATPase_dom"/>
</dbReference>
<dbReference type="GO" id="GO:0009927">
    <property type="term" value="F:histidine phosphotransfer kinase activity"/>
    <property type="evidence" value="ECO:0007669"/>
    <property type="project" value="TreeGrafter"/>
</dbReference>
<dbReference type="Gene3D" id="3.30.565.10">
    <property type="entry name" value="Histidine kinase-like ATPase, C-terminal domain"/>
    <property type="match status" value="1"/>
</dbReference>
<dbReference type="GO" id="GO:0005886">
    <property type="term" value="C:plasma membrane"/>
    <property type="evidence" value="ECO:0007669"/>
    <property type="project" value="TreeGrafter"/>
</dbReference>
<gene>
    <name evidence="7" type="ORF">S03H2_20706</name>
</gene>
<sequence>VETSSVVLDENYTKPFGVKPGNYVKISVTDTGVGMDEATQQRIFDPFFTTKEMGRGTGLGLASAYGIIKNHGGVMNVYSKKGEGTTFNVYLPASEKEVTIREKKLADEILRGTETVLIVDDEDMILDVGEEMLKEMGYKVLLARSGKEAVELYRKYKHEIDLVILDMIMPDMGGGEAYDKMKENNPKIKVLLSTGYSIRGQATEILERGCDGFIQKPFKIKELSGKIREILDKQ</sequence>
<dbReference type="Pfam" id="PF02518">
    <property type="entry name" value="HATPase_c"/>
    <property type="match status" value="1"/>
</dbReference>
<keyword evidence="4" id="KW-0418">Kinase</keyword>
<organism evidence="7">
    <name type="scientific">marine sediment metagenome</name>
    <dbReference type="NCBI Taxonomy" id="412755"/>
    <lineage>
        <taxon>unclassified sequences</taxon>
        <taxon>metagenomes</taxon>
        <taxon>ecological metagenomes</taxon>
    </lineage>
</organism>
<dbReference type="PANTHER" id="PTHR43047">
    <property type="entry name" value="TWO-COMPONENT HISTIDINE PROTEIN KINASE"/>
    <property type="match status" value="1"/>
</dbReference>
<evidence type="ECO:0000313" key="7">
    <source>
        <dbReference type="EMBL" id="GAH39233.1"/>
    </source>
</evidence>
<protein>
    <recommendedName>
        <fullName evidence="2">histidine kinase</fullName>
        <ecNumber evidence="2">2.7.13.3</ecNumber>
    </recommendedName>
</protein>
<dbReference type="GO" id="GO:0000155">
    <property type="term" value="F:phosphorelay sensor kinase activity"/>
    <property type="evidence" value="ECO:0007669"/>
    <property type="project" value="TreeGrafter"/>
</dbReference>
<dbReference type="InterPro" id="IPR001789">
    <property type="entry name" value="Sig_transdc_resp-reg_receiver"/>
</dbReference>
<dbReference type="SUPFAM" id="SSF55874">
    <property type="entry name" value="ATPase domain of HSP90 chaperone/DNA topoisomerase II/histidine kinase"/>
    <property type="match status" value="1"/>
</dbReference>
<proteinExistence type="predicted"/>
<comment type="catalytic activity">
    <reaction evidence="1">
        <text>ATP + protein L-histidine = ADP + protein N-phospho-L-histidine.</text>
        <dbReference type="EC" id="2.7.13.3"/>
    </reaction>
</comment>
<dbReference type="CDD" id="cd00156">
    <property type="entry name" value="REC"/>
    <property type="match status" value="1"/>
</dbReference>
<accession>X1H1T3</accession>
<dbReference type="PROSITE" id="PS50109">
    <property type="entry name" value="HIS_KIN"/>
    <property type="match status" value="1"/>
</dbReference>
<evidence type="ECO:0000259" key="6">
    <source>
        <dbReference type="PROSITE" id="PS50110"/>
    </source>
</evidence>
<name>X1H1T3_9ZZZZ</name>
<dbReference type="PRINTS" id="PR00344">
    <property type="entry name" value="BCTRLSENSOR"/>
</dbReference>
<evidence type="ECO:0000256" key="3">
    <source>
        <dbReference type="ARBA" id="ARBA00022679"/>
    </source>
</evidence>
<keyword evidence="3" id="KW-0808">Transferase</keyword>
<feature type="domain" description="Histidine kinase" evidence="5">
    <location>
        <begin position="1"/>
        <end position="95"/>
    </location>
</feature>
<evidence type="ECO:0000256" key="2">
    <source>
        <dbReference type="ARBA" id="ARBA00012438"/>
    </source>
</evidence>
<dbReference type="EC" id="2.7.13.3" evidence="2"/>
<dbReference type="Gene3D" id="3.40.50.2300">
    <property type="match status" value="1"/>
</dbReference>
<dbReference type="InterPro" id="IPR004358">
    <property type="entry name" value="Sig_transdc_His_kin-like_C"/>
</dbReference>
<reference evidence="7" key="1">
    <citation type="journal article" date="2014" name="Front. Microbiol.">
        <title>High frequency of phylogenetically diverse reductive dehalogenase-homologous genes in deep subseafloor sedimentary metagenomes.</title>
        <authorList>
            <person name="Kawai M."/>
            <person name="Futagami T."/>
            <person name="Toyoda A."/>
            <person name="Takaki Y."/>
            <person name="Nishi S."/>
            <person name="Hori S."/>
            <person name="Arai W."/>
            <person name="Tsubouchi T."/>
            <person name="Morono Y."/>
            <person name="Uchiyama I."/>
            <person name="Ito T."/>
            <person name="Fujiyama A."/>
            <person name="Inagaki F."/>
            <person name="Takami H."/>
        </authorList>
    </citation>
    <scope>NUCLEOTIDE SEQUENCE</scope>
    <source>
        <strain evidence="7">Expedition CK06-06</strain>
    </source>
</reference>
<dbReference type="Pfam" id="PF00072">
    <property type="entry name" value="Response_reg"/>
    <property type="match status" value="1"/>
</dbReference>
<dbReference type="AlphaFoldDB" id="X1H1T3"/>
<dbReference type="InterPro" id="IPR036890">
    <property type="entry name" value="HATPase_C_sf"/>
</dbReference>
<evidence type="ECO:0000256" key="4">
    <source>
        <dbReference type="ARBA" id="ARBA00022777"/>
    </source>
</evidence>
<dbReference type="InterPro" id="IPR011006">
    <property type="entry name" value="CheY-like_superfamily"/>
</dbReference>
<dbReference type="SUPFAM" id="SSF52172">
    <property type="entry name" value="CheY-like"/>
    <property type="match status" value="1"/>
</dbReference>
<dbReference type="InterPro" id="IPR005467">
    <property type="entry name" value="His_kinase_dom"/>
</dbReference>
<comment type="caution">
    <text evidence="7">The sequence shown here is derived from an EMBL/GenBank/DDBJ whole genome shotgun (WGS) entry which is preliminary data.</text>
</comment>
<dbReference type="PROSITE" id="PS50110">
    <property type="entry name" value="RESPONSE_REGULATORY"/>
    <property type="match status" value="1"/>
</dbReference>
<feature type="domain" description="Response regulatory" evidence="6">
    <location>
        <begin position="115"/>
        <end position="231"/>
    </location>
</feature>
<dbReference type="SMART" id="SM00448">
    <property type="entry name" value="REC"/>
    <property type="match status" value="1"/>
</dbReference>
<evidence type="ECO:0000256" key="1">
    <source>
        <dbReference type="ARBA" id="ARBA00000085"/>
    </source>
</evidence>
<feature type="non-terminal residue" evidence="7">
    <location>
        <position position="1"/>
    </location>
</feature>
<evidence type="ECO:0000259" key="5">
    <source>
        <dbReference type="PROSITE" id="PS50109"/>
    </source>
</evidence>
<dbReference type="SMART" id="SM00387">
    <property type="entry name" value="HATPase_c"/>
    <property type="match status" value="1"/>
</dbReference>
<dbReference type="PANTHER" id="PTHR43047:SF72">
    <property type="entry name" value="OSMOSENSING HISTIDINE PROTEIN KINASE SLN1"/>
    <property type="match status" value="1"/>
</dbReference>